<evidence type="ECO:0000313" key="15">
    <source>
        <dbReference type="Proteomes" id="UP000230790"/>
    </source>
</evidence>
<dbReference type="SUPFAM" id="SSF52141">
    <property type="entry name" value="Uracil-DNA glycosylase-like"/>
    <property type="match status" value="1"/>
</dbReference>
<feature type="region of interest" description="Disordered" evidence="12">
    <location>
        <begin position="185"/>
        <end position="204"/>
    </location>
</feature>
<accession>A0A2M8QEK7</accession>
<evidence type="ECO:0000256" key="5">
    <source>
        <dbReference type="ARBA" id="ARBA00022485"/>
    </source>
</evidence>
<name>A0A2M8QEK7_9CHLR</name>
<dbReference type="InterPro" id="IPR036895">
    <property type="entry name" value="Uracil-DNA_glycosylase-like_sf"/>
</dbReference>
<keyword evidence="10" id="KW-0411">Iron-sulfur</keyword>
<gene>
    <name evidence="14" type="ORF">CUN48_04635</name>
</gene>
<sequence length="204" mass="22258">MDDLSKVAREVRACALCGLSASRKNAVPGEGPARAEVMLIGEGPGFHEDQQGRPFVGPSGQFLTELLASAGYKREDVFITNVVKCRPPGNRDPLPEEIQACSQYLDRQIALVNPRVIVTLGRFSMAKWFPGQKISAVHGKAKCVDGRVIVAMFHPAAALHQQSLRSRIEEDFRRLPEIVKSALAEEARATPKPPDSAGEQLSLF</sequence>
<comment type="catalytic activity">
    <reaction evidence="1">
        <text>Hydrolyzes single-stranded DNA or mismatched double-stranded DNA and polynucleotides, releasing free uracil.</text>
        <dbReference type="EC" id="3.2.2.27"/>
    </reaction>
</comment>
<dbReference type="GO" id="GO:0051539">
    <property type="term" value="F:4 iron, 4 sulfur cluster binding"/>
    <property type="evidence" value="ECO:0007669"/>
    <property type="project" value="UniProtKB-KW"/>
</dbReference>
<evidence type="ECO:0000256" key="8">
    <source>
        <dbReference type="ARBA" id="ARBA00022801"/>
    </source>
</evidence>
<dbReference type="InterPro" id="IPR005273">
    <property type="entry name" value="Ura-DNA_glyco_family4"/>
</dbReference>
<dbReference type="GO" id="GO:0004844">
    <property type="term" value="F:uracil DNA N-glycosylase activity"/>
    <property type="evidence" value="ECO:0007669"/>
    <property type="project" value="UniProtKB-EC"/>
</dbReference>
<dbReference type="Proteomes" id="UP000230790">
    <property type="component" value="Unassembled WGS sequence"/>
</dbReference>
<dbReference type="InterPro" id="IPR005122">
    <property type="entry name" value="Uracil-DNA_glycosylase-like"/>
</dbReference>
<dbReference type="PANTHER" id="PTHR33693">
    <property type="entry name" value="TYPE-5 URACIL-DNA GLYCOSYLASE"/>
    <property type="match status" value="1"/>
</dbReference>
<protein>
    <recommendedName>
        <fullName evidence="4">Type-4 uracil-DNA glycosylase</fullName>
        <ecNumber evidence="3">3.2.2.27</ecNumber>
    </recommendedName>
</protein>
<evidence type="ECO:0000256" key="4">
    <source>
        <dbReference type="ARBA" id="ARBA00019403"/>
    </source>
</evidence>
<evidence type="ECO:0000256" key="1">
    <source>
        <dbReference type="ARBA" id="ARBA00001400"/>
    </source>
</evidence>
<evidence type="ECO:0000256" key="11">
    <source>
        <dbReference type="ARBA" id="ARBA00023204"/>
    </source>
</evidence>
<evidence type="ECO:0000256" key="2">
    <source>
        <dbReference type="ARBA" id="ARBA00006521"/>
    </source>
</evidence>
<evidence type="ECO:0000256" key="3">
    <source>
        <dbReference type="ARBA" id="ARBA00012030"/>
    </source>
</evidence>
<dbReference type="SMART" id="SM00986">
    <property type="entry name" value="UDG"/>
    <property type="match status" value="1"/>
</dbReference>
<dbReference type="AlphaFoldDB" id="A0A2M8QEK7"/>
<organism evidence="14 15">
    <name type="scientific">Candidatus Thermofonsia Clade 3 bacterium</name>
    <dbReference type="NCBI Taxonomy" id="2364212"/>
    <lineage>
        <taxon>Bacteria</taxon>
        <taxon>Bacillati</taxon>
        <taxon>Chloroflexota</taxon>
        <taxon>Candidatus Thermofontia</taxon>
        <taxon>Candidatus Thermofonsia Clade 3</taxon>
    </lineage>
</organism>
<comment type="similarity">
    <text evidence="2">Belongs to the uracil-DNA glycosylase (UDG) superfamily. Type 4 (UDGa) family.</text>
</comment>
<keyword evidence="5" id="KW-0004">4Fe-4S</keyword>
<evidence type="ECO:0000313" key="14">
    <source>
        <dbReference type="EMBL" id="PJF48245.1"/>
    </source>
</evidence>
<evidence type="ECO:0000256" key="7">
    <source>
        <dbReference type="ARBA" id="ARBA00022763"/>
    </source>
</evidence>
<dbReference type="Pfam" id="PF03167">
    <property type="entry name" value="UDG"/>
    <property type="match status" value="1"/>
</dbReference>
<dbReference type="NCBIfam" id="TIGR00758">
    <property type="entry name" value="UDG_fam4"/>
    <property type="match status" value="1"/>
</dbReference>
<keyword evidence="7" id="KW-0227">DNA damage</keyword>
<keyword evidence="8" id="KW-0378">Hydrolase</keyword>
<dbReference type="GO" id="GO:0046872">
    <property type="term" value="F:metal ion binding"/>
    <property type="evidence" value="ECO:0007669"/>
    <property type="project" value="UniProtKB-KW"/>
</dbReference>
<dbReference type="Gene3D" id="3.40.470.10">
    <property type="entry name" value="Uracil-DNA glycosylase-like domain"/>
    <property type="match status" value="1"/>
</dbReference>
<keyword evidence="6" id="KW-0479">Metal-binding</keyword>
<dbReference type="InterPro" id="IPR051536">
    <property type="entry name" value="UDG_Type-4/5"/>
</dbReference>
<keyword evidence="11" id="KW-0234">DNA repair</keyword>
<dbReference type="EC" id="3.2.2.27" evidence="3"/>
<dbReference type="GO" id="GO:0006281">
    <property type="term" value="P:DNA repair"/>
    <property type="evidence" value="ECO:0007669"/>
    <property type="project" value="UniProtKB-KW"/>
</dbReference>
<comment type="caution">
    <text evidence="14">The sequence shown here is derived from an EMBL/GenBank/DDBJ whole genome shotgun (WGS) entry which is preliminary data.</text>
</comment>
<evidence type="ECO:0000256" key="9">
    <source>
        <dbReference type="ARBA" id="ARBA00023004"/>
    </source>
</evidence>
<evidence type="ECO:0000256" key="12">
    <source>
        <dbReference type="SAM" id="MobiDB-lite"/>
    </source>
</evidence>
<keyword evidence="9" id="KW-0408">Iron</keyword>
<dbReference type="PANTHER" id="PTHR33693:SF1">
    <property type="entry name" value="TYPE-4 URACIL-DNA GLYCOSYLASE"/>
    <property type="match status" value="1"/>
</dbReference>
<evidence type="ECO:0000256" key="10">
    <source>
        <dbReference type="ARBA" id="ARBA00023014"/>
    </source>
</evidence>
<evidence type="ECO:0000259" key="13">
    <source>
        <dbReference type="SMART" id="SM00986"/>
    </source>
</evidence>
<dbReference type="SMART" id="SM00987">
    <property type="entry name" value="UreE_C"/>
    <property type="match status" value="1"/>
</dbReference>
<proteinExistence type="inferred from homology"/>
<reference evidence="14 15" key="1">
    <citation type="submission" date="2017-11" db="EMBL/GenBank/DDBJ databases">
        <title>Evolution of Phototrophy in the Chloroflexi Phylum Driven by Horizontal Gene Transfer.</title>
        <authorList>
            <person name="Ward L.M."/>
            <person name="Hemp J."/>
            <person name="Shih P.M."/>
            <person name="Mcglynn S.E."/>
            <person name="Fischer W."/>
        </authorList>
    </citation>
    <scope>NUCLEOTIDE SEQUENCE [LARGE SCALE GENOMIC DNA]</scope>
    <source>
        <strain evidence="14">JP3_7</strain>
    </source>
</reference>
<dbReference type="EMBL" id="PGTN01000020">
    <property type="protein sequence ID" value="PJF48245.1"/>
    <property type="molecule type" value="Genomic_DNA"/>
</dbReference>
<evidence type="ECO:0000256" key="6">
    <source>
        <dbReference type="ARBA" id="ARBA00022723"/>
    </source>
</evidence>
<feature type="domain" description="Uracil-DNA glycosylase-like" evidence="13">
    <location>
        <begin position="28"/>
        <end position="173"/>
    </location>
</feature>
<dbReference type="CDD" id="cd10030">
    <property type="entry name" value="UDG-F4_TTUDGA_SPO1dp_like"/>
    <property type="match status" value="1"/>
</dbReference>